<dbReference type="GO" id="GO:0015627">
    <property type="term" value="C:type II protein secretion system complex"/>
    <property type="evidence" value="ECO:0007669"/>
    <property type="project" value="InterPro"/>
</dbReference>
<keyword evidence="4" id="KW-0813">Transport</keyword>
<evidence type="ECO:0000256" key="9">
    <source>
        <dbReference type="ARBA" id="ARBA00023136"/>
    </source>
</evidence>
<evidence type="ECO:0000256" key="10">
    <source>
        <dbReference type="ARBA" id="ARBA00030772"/>
    </source>
</evidence>
<dbReference type="Proteomes" id="UP000001977">
    <property type="component" value="Chromosome"/>
</dbReference>
<proteinExistence type="inferred from homology"/>
<evidence type="ECO:0000256" key="1">
    <source>
        <dbReference type="ARBA" id="ARBA00004533"/>
    </source>
</evidence>
<dbReference type="Pfam" id="PF01203">
    <property type="entry name" value="T2SSN"/>
    <property type="match status" value="1"/>
</dbReference>
<protein>
    <recommendedName>
        <fullName evidence="3">Type II secretion system protein N</fullName>
    </recommendedName>
    <alternativeName>
        <fullName evidence="10">General secretion pathway protein N</fullName>
    </alternativeName>
</protein>
<evidence type="ECO:0000256" key="6">
    <source>
        <dbReference type="ARBA" id="ARBA00022519"/>
    </source>
</evidence>
<keyword evidence="5" id="KW-1003">Cell membrane</keyword>
<keyword evidence="6" id="KW-0997">Cell inner membrane</keyword>
<evidence type="ECO:0000256" key="3">
    <source>
        <dbReference type="ARBA" id="ARBA00021563"/>
    </source>
</evidence>
<dbReference type="RefSeq" id="WP_012416037.1">
    <property type="nucleotide sequence ID" value="NC_010645.1"/>
</dbReference>
<evidence type="ECO:0000313" key="12">
    <source>
        <dbReference type="Proteomes" id="UP000001977"/>
    </source>
</evidence>
<keyword evidence="7" id="KW-0812">Transmembrane</keyword>
<organism evidence="11 12">
    <name type="scientific">Bordetella avium (strain 197N)</name>
    <dbReference type="NCBI Taxonomy" id="360910"/>
    <lineage>
        <taxon>Bacteria</taxon>
        <taxon>Pseudomonadati</taxon>
        <taxon>Pseudomonadota</taxon>
        <taxon>Betaproteobacteria</taxon>
        <taxon>Burkholderiales</taxon>
        <taxon>Alcaligenaceae</taxon>
        <taxon>Bordetella</taxon>
    </lineage>
</organism>
<dbReference type="KEGG" id="bav:BAV0335"/>
<evidence type="ECO:0000256" key="5">
    <source>
        <dbReference type="ARBA" id="ARBA00022475"/>
    </source>
</evidence>
<evidence type="ECO:0000313" key="11">
    <source>
        <dbReference type="EMBL" id="CAJ47940.1"/>
    </source>
</evidence>
<evidence type="ECO:0000256" key="7">
    <source>
        <dbReference type="ARBA" id="ARBA00022692"/>
    </source>
</evidence>
<evidence type="ECO:0000256" key="2">
    <source>
        <dbReference type="ARBA" id="ARBA00007208"/>
    </source>
</evidence>
<dbReference type="STRING" id="360910.BAV0335"/>
<sequence>MRGLNSKSLLAAMGLVLCALIAGLTVLPARWLLLISPAGAPIELADVQGSLWEGRAWIALGPPDSRRLLPEPLQWRVRWARLDIEATHPWLQGPLVIAPRLDGIKISAQGLRAPAAAIAALGAPWNTLSPGGLLDMRWQALTLGRPMSGPVAQIRWQDASTALSPLPRIGAYVMRIQGNGKDLTLALSTESGVLQADGQGIANQHGVRFAGRLSYAANADAAQRRALDGLLAMIGPRQGDAVSFGTPGAAMAP</sequence>
<keyword evidence="12" id="KW-1185">Reference proteome</keyword>
<dbReference type="eggNOG" id="ENOG502Z8UV">
    <property type="taxonomic scope" value="Bacteria"/>
</dbReference>
<keyword evidence="9" id="KW-0472">Membrane</keyword>
<dbReference type="GO" id="GO:0005886">
    <property type="term" value="C:plasma membrane"/>
    <property type="evidence" value="ECO:0007669"/>
    <property type="project" value="UniProtKB-SubCell"/>
</dbReference>
<dbReference type="GO" id="GO:0015628">
    <property type="term" value="P:protein secretion by the type II secretion system"/>
    <property type="evidence" value="ECO:0007669"/>
    <property type="project" value="InterPro"/>
</dbReference>
<accession>Q2KZN4</accession>
<dbReference type="HOGENOM" id="CLU_080660_0_0_4"/>
<evidence type="ECO:0000256" key="8">
    <source>
        <dbReference type="ARBA" id="ARBA00022927"/>
    </source>
</evidence>
<name>Q2KZN4_BORA1</name>
<gene>
    <name evidence="11" type="primary">gspN</name>
    <name evidence="11" type="ordered locus">BAV0335</name>
</gene>
<dbReference type="AlphaFoldDB" id="Q2KZN4"/>
<dbReference type="InterPro" id="IPR022792">
    <property type="entry name" value="T2SS_protein-GspN"/>
</dbReference>
<keyword evidence="8" id="KW-0653">Protein transport</keyword>
<evidence type="ECO:0000256" key="4">
    <source>
        <dbReference type="ARBA" id="ARBA00022448"/>
    </source>
</evidence>
<dbReference type="EMBL" id="AM167904">
    <property type="protein sequence ID" value="CAJ47940.1"/>
    <property type="molecule type" value="Genomic_DNA"/>
</dbReference>
<comment type="subcellular location">
    <subcellularLocation>
        <location evidence="1">Cell inner membrane</location>
    </subcellularLocation>
</comment>
<dbReference type="OrthoDB" id="8558191at2"/>
<reference evidence="11 12" key="1">
    <citation type="journal article" date="2006" name="J. Bacteriol.">
        <title>Comparison of the genome sequence of the poultry pathogen Bordetella avium with those of B. bronchiseptica, B. pertussis, and B. parapertussis reveals extensive diversity in surface structures associated with host interaction.</title>
        <authorList>
            <person name="Sebaihia M."/>
            <person name="Preston A."/>
            <person name="Maskell D.J."/>
            <person name="Kuzmiak H."/>
            <person name="Connell T.D."/>
            <person name="King N.D."/>
            <person name="Orndorff P.E."/>
            <person name="Miyamoto D.M."/>
            <person name="Thomson N.R."/>
            <person name="Harris D."/>
            <person name="Goble A."/>
            <person name="Lord A."/>
            <person name="Murphy L."/>
            <person name="Quail M.A."/>
            <person name="Rutter S."/>
            <person name="Squares R."/>
            <person name="Squares S."/>
            <person name="Woodward J."/>
            <person name="Parkhill J."/>
            <person name="Temple L.M."/>
        </authorList>
    </citation>
    <scope>NUCLEOTIDE SEQUENCE [LARGE SCALE GENOMIC DNA]</scope>
    <source>
        <strain evidence="11 12">197N</strain>
    </source>
</reference>
<comment type="similarity">
    <text evidence="2">Belongs to the GSP N family.</text>
</comment>